<organism evidence="1 2">
    <name type="scientific">Ditylenchus dipsaci</name>
    <dbReference type="NCBI Taxonomy" id="166011"/>
    <lineage>
        <taxon>Eukaryota</taxon>
        <taxon>Metazoa</taxon>
        <taxon>Ecdysozoa</taxon>
        <taxon>Nematoda</taxon>
        <taxon>Chromadorea</taxon>
        <taxon>Rhabditida</taxon>
        <taxon>Tylenchina</taxon>
        <taxon>Tylenchomorpha</taxon>
        <taxon>Sphaerularioidea</taxon>
        <taxon>Anguinidae</taxon>
        <taxon>Anguininae</taxon>
        <taxon>Ditylenchus</taxon>
    </lineage>
</organism>
<keyword evidence="1" id="KW-1185">Reference proteome</keyword>
<sequence>MAGHDHWLALITGMLRGYQHNWVDCQELSVKVQPAAAPACQHWPSLSWLKRGRLKDKHCYPEFEWRLSAIRWIQCCFRRLLSTHQRSPTLLSNPLKSEEPTTGEGVSSGQSFAFLQSTFLGQFSFSFHLYSSSQCKQGNGLMGSLRMVRDFCLLIKRLRR</sequence>
<dbReference type="Proteomes" id="UP000887574">
    <property type="component" value="Unplaced"/>
</dbReference>
<accession>A0A915E095</accession>
<evidence type="ECO:0000313" key="2">
    <source>
        <dbReference type="WBParaSite" id="jg25333"/>
    </source>
</evidence>
<dbReference type="WBParaSite" id="jg25333">
    <property type="protein sequence ID" value="jg25333"/>
    <property type="gene ID" value="jg25333"/>
</dbReference>
<protein>
    <submittedName>
        <fullName evidence="2">Uncharacterized protein</fullName>
    </submittedName>
</protein>
<dbReference type="AlphaFoldDB" id="A0A915E095"/>
<name>A0A915E095_9BILA</name>
<reference evidence="2" key="1">
    <citation type="submission" date="2022-11" db="UniProtKB">
        <authorList>
            <consortium name="WormBaseParasite"/>
        </authorList>
    </citation>
    <scope>IDENTIFICATION</scope>
</reference>
<evidence type="ECO:0000313" key="1">
    <source>
        <dbReference type="Proteomes" id="UP000887574"/>
    </source>
</evidence>
<proteinExistence type="predicted"/>